<dbReference type="AlphaFoldDB" id="A0A6M0CLF7"/>
<dbReference type="InterPro" id="IPR025404">
    <property type="entry name" value="DUF4130"/>
</dbReference>
<reference evidence="2 3" key="1">
    <citation type="submission" date="2020-01" db="EMBL/GenBank/DDBJ databases">
        <title>Spongiivirga citrea KCTC 32990T.</title>
        <authorList>
            <person name="Wang G."/>
        </authorList>
    </citation>
    <scope>NUCLEOTIDE SEQUENCE [LARGE SCALE GENOMIC DNA]</scope>
    <source>
        <strain evidence="2 3">KCTC 32990</strain>
    </source>
</reference>
<evidence type="ECO:0000313" key="2">
    <source>
        <dbReference type="EMBL" id="NER18766.1"/>
    </source>
</evidence>
<evidence type="ECO:0000313" key="3">
    <source>
        <dbReference type="Proteomes" id="UP000474296"/>
    </source>
</evidence>
<comment type="caution">
    <text evidence="2">The sequence shown here is derived from an EMBL/GenBank/DDBJ whole genome shotgun (WGS) entry which is preliminary data.</text>
</comment>
<dbReference type="InterPro" id="IPR023875">
    <property type="entry name" value="DNA_repair_put"/>
</dbReference>
<evidence type="ECO:0000259" key="1">
    <source>
        <dbReference type="Pfam" id="PF13566"/>
    </source>
</evidence>
<feature type="domain" description="DUF4130" evidence="1">
    <location>
        <begin position="85"/>
        <end position="250"/>
    </location>
</feature>
<accession>A0A6M0CLF7</accession>
<gene>
    <name evidence="2" type="ORF">GWK10_16225</name>
</gene>
<dbReference type="Pfam" id="PF13566">
    <property type="entry name" value="DUF4130"/>
    <property type="match status" value="1"/>
</dbReference>
<organism evidence="2 3">
    <name type="scientific">Spongiivirga citrea</name>
    <dbReference type="NCBI Taxonomy" id="1481457"/>
    <lineage>
        <taxon>Bacteria</taxon>
        <taxon>Pseudomonadati</taxon>
        <taxon>Bacteroidota</taxon>
        <taxon>Flavobacteriia</taxon>
        <taxon>Flavobacteriales</taxon>
        <taxon>Flavobacteriaceae</taxon>
        <taxon>Spongiivirga</taxon>
    </lineage>
</organism>
<dbReference type="EMBL" id="JAABOQ010000007">
    <property type="protein sequence ID" value="NER18766.1"/>
    <property type="molecule type" value="Genomic_DNA"/>
</dbReference>
<sequence length="254" mass="30387">MEAIYLYDGTFEGFLTTVFQVFEEKQYKAKIVKPKHYQPDMFVNTSDVVTDMSKAKRVWRSLNLKATKMGANQLRKAFLSEIKGIENVLLRYIIYAYSTESFINIDYSNKDVLRVSQIAQMVGREKHRMEAFVRFKLTKDGYYFAEIEPDFNIIPLIEKHFKDRYADQEWVIYDRKRKYGIHYDLNSVQTVVFENTSYQSAEDVNLLDESEVPYQKLWKDYFDSTNIESRKNMKLHKQHVPKRYWKHLSEKQPS</sequence>
<dbReference type="RefSeq" id="WP_164033451.1">
    <property type="nucleotide sequence ID" value="NZ_JAABOQ010000007.1"/>
</dbReference>
<dbReference type="NCBIfam" id="TIGR03915">
    <property type="entry name" value="SAM_7_link_chp"/>
    <property type="match status" value="1"/>
</dbReference>
<protein>
    <submittedName>
        <fullName evidence="2">DUF4130 domain-containing protein</fullName>
    </submittedName>
</protein>
<name>A0A6M0CLF7_9FLAO</name>
<keyword evidence="3" id="KW-1185">Reference proteome</keyword>
<dbReference type="Proteomes" id="UP000474296">
    <property type="component" value="Unassembled WGS sequence"/>
</dbReference>
<proteinExistence type="predicted"/>